<evidence type="ECO:0008006" key="4">
    <source>
        <dbReference type="Google" id="ProtNLM"/>
    </source>
</evidence>
<accession>A0A6T6LIY1</accession>
<reference evidence="3" key="1">
    <citation type="submission" date="2021-01" db="EMBL/GenBank/DDBJ databases">
        <authorList>
            <person name="Corre E."/>
            <person name="Pelletier E."/>
            <person name="Niang G."/>
            <person name="Scheremetjew M."/>
            <person name="Finn R."/>
            <person name="Kale V."/>
            <person name="Holt S."/>
            <person name="Cochrane G."/>
            <person name="Meng A."/>
            <person name="Brown T."/>
            <person name="Cohen L."/>
        </authorList>
    </citation>
    <scope>NUCLEOTIDE SEQUENCE</scope>
    <source>
        <strain evidence="3">CCMP3278</strain>
    </source>
</reference>
<proteinExistence type="predicted"/>
<dbReference type="InterPro" id="IPR043130">
    <property type="entry name" value="CDP-OH_PTrfase_TM_dom"/>
</dbReference>
<evidence type="ECO:0000313" key="2">
    <source>
        <dbReference type="EMBL" id="CAD8816570.1"/>
    </source>
</evidence>
<evidence type="ECO:0000313" key="3">
    <source>
        <dbReference type="EMBL" id="CAD8816571.1"/>
    </source>
</evidence>
<name>A0A6T6LIY1_9RHOD</name>
<sequence length="257" mass="28661">MEKKNDDLRVKLPVGKIGGGAIEKYGFFRVCAAWGVHLYTGLGLPVNYFSLRALFVERDMRLFMMLNMLAVFIDATDGTLARLVDVKHVAPTFDGAQLDNIIDFVTFTFLPAAAIPASGIISNVALQSTCAILTLLASAYQFCQSSAKTDAAFVGFASYWNLILWYCVVLKPPQNVVVGVYLVLCVLSFVPIHYIYPSRTKKLMSVTLVLGGIWSVLLFAPLVYWEHETSRKMALASLFYPVYYTVASLYLYMKNEI</sequence>
<dbReference type="EMBL" id="HBFP01001327">
    <property type="protein sequence ID" value="CAD8816570.1"/>
    <property type="molecule type" value="Transcribed_RNA"/>
</dbReference>
<feature type="transmembrane region" description="Helical" evidence="1">
    <location>
        <begin position="104"/>
        <end position="137"/>
    </location>
</feature>
<evidence type="ECO:0000256" key="1">
    <source>
        <dbReference type="SAM" id="Phobius"/>
    </source>
</evidence>
<dbReference type="Gene3D" id="1.20.120.1760">
    <property type="match status" value="1"/>
</dbReference>
<feature type="transmembrane region" description="Helical" evidence="1">
    <location>
        <begin position="234"/>
        <end position="253"/>
    </location>
</feature>
<keyword evidence="1" id="KW-1133">Transmembrane helix</keyword>
<keyword evidence="1" id="KW-0812">Transmembrane</keyword>
<feature type="transmembrane region" description="Helical" evidence="1">
    <location>
        <begin position="178"/>
        <end position="196"/>
    </location>
</feature>
<dbReference type="AlphaFoldDB" id="A0A6T6LIY1"/>
<gene>
    <name evidence="2" type="ORF">TOLI1172_LOCUS958</name>
    <name evidence="3" type="ORF">TOLI1172_LOCUS959</name>
</gene>
<dbReference type="EMBL" id="HBFP01001328">
    <property type="protein sequence ID" value="CAD8816571.1"/>
    <property type="molecule type" value="Transcribed_RNA"/>
</dbReference>
<organism evidence="3">
    <name type="scientific">Timspurckia oligopyrenoides</name>
    <dbReference type="NCBI Taxonomy" id="708627"/>
    <lineage>
        <taxon>Eukaryota</taxon>
        <taxon>Rhodophyta</taxon>
        <taxon>Bangiophyceae</taxon>
        <taxon>Porphyridiales</taxon>
        <taxon>Porphyridiaceae</taxon>
        <taxon>Timspurckia</taxon>
    </lineage>
</organism>
<protein>
    <recommendedName>
        <fullName evidence="4">Phosphatidylcholine synthase</fullName>
    </recommendedName>
</protein>
<feature type="transmembrane region" description="Helical" evidence="1">
    <location>
        <begin position="203"/>
        <end position="222"/>
    </location>
</feature>
<feature type="transmembrane region" description="Helical" evidence="1">
    <location>
        <begin position="149"/>
        <end position="166"/>
    </location>
</feature>
<feature type="transmembrane region" description="Helical" evidence="1">
    <location>
        <begin position="62"/>
        <end position="84"/>
    </location>
</feature>
<keyword evidence="1" id="KW-0472">Membrane</keyword>